<protein>
    <recommendedName>
        <fullName evidence="5">Lipoprotein</fullName>
    </recommendedName>
</protein>
<dbReference type="AlphaFoldDB" id="A0A2U3Q391"/>
<dbReference type="EMBL" id="LS398110">
    <property type="protein sequence ID" value="SPP95870.1"/>
    <property type="molecule type" value="Genomic_DNA"/>
</dbReference>
<feature type="signal peptide" evidence="2">
    <location>
        <begin position="1"/>
        <end position="22"/>
    </location>
</feature>
<feature type="chain" id="PRO_5015786802" description="Lipoprotein" evidence="2">
    <location>
        <begin position="23"/>
        <end position="176"/>
    </location>
</feature>
<dbReference type="Proteomes" id="UP000246085">
    <property type="component" value="Chromosome BRAD3257"/>
</dbReference>
<proteinExistence type="predicted"/>
<accession>A0A2U3Q391</accession>
<evidence type="ECO:0000313" key="3">
    <source>
        <dbReference type="EMBL" id="SPP95870.1"/>
    </source>
</evidence>
<name>A0A2U3Q391_9BRAD</name>
<evidence type="ECO:0008006" key="5">
    <source>
        <dbReference type="Google" id="ProtNLM"/>
    </source>
</evidence>
<feature type="compositionally biased region" description="Basic residues" evidence="1">
    <location>
        <begin position="167"/>
        <end position="176"/>
    </location>
</feature>
<evidence type="ECO:0000256" key="1">
    <source>
        <dbReference type="SAM" id="MobiDB-lite"/>
    </source>
</evidence>
<gene>
    <name evidence="3" type="ORF">BRAD3257_4901</name>
</gene>
<keyword evidence="2" id="KW-0732">Signal</keyword>
<reference evidence="3 4" key="1">
    <citation type="submission" date="2018-03" db="EMBL/GenBank/DDBJ databases">
        <authorList>
            <person name="Gully D."/>
        </authorList>
    </citation>
    <scope>NUCLEOTIDE SEQUENCE [LARGE SCALE GENOMIC DNA]</scope>
    <source>
        <strain evidence="3">ORS3257</strain>
    </source>
</reference>
<organism evidence="3 4">
    <name type="scientific">Bradyrhizobium vignae</name>
    <dbReference type="NCBI Taxonomy" id="1549949"/>
    <lineage>
        <taxon>Bacteria</taxon>
        <taxon>Pseudomonadati</taxon>
        <taxon>Pseudomonadota</taxon>
        <taxon>Alphaproteobacteria</taxon>
        <taxon>Hyphomicrobiales</taxon>
        <taxon>Nitrobacteraceae</taxon>
        <taxon>Bradyrhizobium</taxon>
    </lineage>
</organism>
<sequence length="176" mass="17861">MRHQKLPGSVMIALVAVAPLVAGCSGGTDLLSKDAEWFQRPGRLFIKNISIESPPLTPDKPVGPEDLVSADGACPGMAPAPGPADANASTTAPAPVGGTVALGHTECDVVRGIGAPSSVNLSNDAAGRRVAVVTWATGPRAGIYTFTAGRLSSIEGNPEPQPTPKAAKPKPKKKQA</sequence>
<dbReference type="KEGG" id="bvz:BRAD3257_4901"/>
<evidence type="ECO:0000256" key="2">
    <source>
        <dbReference type="SAM" id="SignalP"/>
    </source>
</evidence>
<dbReference type="PROSITE" id="PS51257">
    <property type="entry name" value="PROKAR_LIPOPROTEIN"/>
    <property type="match status" value="1"/>
</dbReference>
<evidence type="ECO:0000313" key="4">
    <source>
        <dbReference type="Proteomes" id="UP000246085"/>
    </source>
</evidence>
<feature type="region of interest" description="Disordered" evidence="1">
    <location>
        <begin position="152"/>
        <end position="176"/>
    </location>
</feature>